<evidence type="ECO:0000256" key="1">
    <source>
        <dbReference type="SAM" id="Phobius"/>
    </source>
</evidence>
<name>A0A0R1UBA0_9LACO</name>
<keyword evidence="3" id="KW-1185">Reference proteome</keyword>
<accession>A0A0R1UBA0</accession>
<dbReference type="STRING" id="1423763.FC46_GL001882"/>
<sequence>MIRDDTRQTIRFIIGVIVFLIVFYIGSIFVFFRAGSSSRQNDRTIAQVASQKTPITNIQTYYHLDRGTNSYALKGTDKKGQTYYFVYLTHSKKAFIYPAKKGKSQSAIEKIFKADHTQQQIKSVNLGWYKGKPVWEVAFQNTKGQLGYILYDFRNGKEINEVANL</sequence>
<reference evidence="2 3" key="1">
    <citation type="journal article" date="2015" name="Genome Announc.">
        <title>Expanding the biotechnology potential of lactobacilli through comparative genomics of 213 strains and associated genera.</title>
        <authorList>
            <person name="Sun Z."/>
            <person name="Harris H.M."/>
            <person name="McCann A."/>
            <person name="Guo C."/>
            <person name="Argimon S."/>
            <person name="Zhang W."/>
            <person name="Yang X."/>
            <person name="Jeffery I.B."/>
            <person name="Cooney J.C."/>
            <person name="Kagawa T.F."/>
            <person name="Liu W."/>
            <person name="Song Y."/>
            <person name="Salvetti E."/>
            <person name="Wrobel A."/>
            <person name="Rasinkangas P."/>
            <person name="Parkhill J."/>
            <person name="Rea M.C."/>
            <person name="O'Sullivan O."/>
            <person name="Ritari J."/>
            <person name="Douillard F.P."/>
            <person name="Paul Ross R."/>
            <person name="Yang R."/>
            <person name="Briner A.E."/>
            <person name="Felis G.E."/>
            <person name="de Vos W.M."/>
            <person name="Barrangou R."/>
            <person name="Klaenhammer T.R."/>
            <person name="Caufield P.W."/>
            <person name="Cui Y."/>
            <person name="Zhang H."/>
            <person name="O'Toole P.W."/>
        </authorList>
    </citation>
    <scope>NUCLEOTIDE SEQUENCE [LARGE SCALE GENOMIC DNA]</scope>
    <source>
        <strain evidence="2 3">DSM 16043</strain>
    </source>
</reference>
<dbReference type="SUPFAM" id="SSF54403">
    <property type="entry name" value="Cystatin/monellin"/>
    <property type="match status" value="1"/>
</dbReference>
<evidence type="ECO:0000313" key="2">
    <source>
        <dbReference type="EMBL" id="KRL90625.1"/>
    </source>
</evidence>
<dbReference type="RefSeq" id="WP_057798077.1">
    <property type="nucleotide sequence ID" value="NZ_AZFM01000008.1"/>
</dbReference>
<dbReference type="AlphaFoldDB" id="A0A0R1UBA0"/>
<proteinExistence type="predicted"/>
<protein>
    <recommendedName>
        <fullName evidence="4">DUF5590 domain-containing protein</fullName>
    </recommendedName>
</protein>
<gene>
    <name evidence="2" type="ORF">FC46_GL001882</name>
</gene>
<organism evidence="2 3">
    <name type="scientific">Lactobacillus kalixensis DSM 16043</name>
    <dbReference type="NCBI Taxonomy" id="1423763"/>
    <lineage>
        <taxon>Bacteria</taxon>
        <taxon>Bacillati</taxon>
        <taxon>Bacillota</taxon>
        <taxon>Bacilli</taxon>
        <taxon>Lactobacillales</taxon>
        <taxon>Lactobacillaceae</taxon>
        <taxon>Lactobacillus</taxon>
    </lineage>
</organism>
<comment type="caution">
    <text evidence="2">The sequence shown here is derived from an EMBL/GenBank/DDBJ whole genome shotgun (WGS) entry which is preliminary data.</text>
</comment>
<evidence type="ECO:0008006" key="4">
    <source>
        <dbReference type="Google" id="ProtNLM"/>
    </source>
</evidence>
<dbReference type="EMBL" id="AZFM01000008">
    <property type="protein sequence ID" value="KRL90625.1"/>
    <property type="molecule type" value="Genomic_DNA"/>
</dbReference>
<dbReference type="OrthoDB" id="2242521at2"/>
<dbReference type="Gene3D" id="3.10.450.40">
    <property type="match status" value="1"/>
</dbReference>
<keyword evidence="1" id="KW-0812">Transmembrane</keyword>
<keyword evidence="1" id="KW-1133">Transmembrane helix</keyword>
<feature type="transmembrane region" description="Helical" evidence="1">
    <location>
        <begin position="12"/>
        <end position="32"/>
    </location>
</feature>
<evidence type="ECO:0000313" key="3">
    <source>
        <dbReference type="Proteomes" id="UP000051036"/>
    </source>
</evidence>
<dbReference type="PATRIC" id="fig|1423763.3.peg.1918"/>
<dbReference type="InterPro" id="IPR046350">
    <property type="entry name" value="Cystatin_sf"/>
</dbReference>
<dbReference type="Proteomes" id="UP000051036">
    <property type="component" value="Unassembled WGS sequence"/>
</dbReference>
<keyword evidence="1" id="KW-0472">Membrane</keyword>